<dbReference type="GO" id="GO:0005506">
    <property type="term" value="F:iron ion binding"/>
    <property type="evidence" value="ECO:0007669"/>
    <property type="project" value="InterPro"/>
</dbReference>
<keyword evidence="2" id="KW-0560">Oxidoreductase</keyword>
<evidence type="ECO:0000313" key="3">
    <source>
        <dbReference type="Proteomes" id="UP000276215"/>
    </source>
</evidence>
<dbReference type="AlphaFoldDB" id="A0A3N4J935"/>
<keyword evidence="1" id="KW-0732">Signal</keyword>
<reference evidence="2 3" key="1">
    <citation type="journal article" date="2018" name="Nat. Ecol. Evol.">
        <title>Pezizomycetes genomes reveal the molecular basis of ectomycorrhizal truffle lifestyle.</title>
        <authorList>
            <person name="Murat C."/>
            <person name="Payen T."/>
            <person name="Noel B."/>
            <person name="Kuo A."/>
            <person name="Morin E."/>
            <person name="Chen J."/>
            <person name="Kohler A."/>
            <person name="Krizsan K."/>
            <person name="Balestrini R."/>
            <person name="Da Silva C."/>
            <person name="Montanini B."/>
            <person name="Hainaut M."/>
            <person name="Levati E."/>
            <person name="Barry K.W."/>
            <person name="Belfiori B."/>
            <person name="Cichocki N."/>
            <person name="Clum A."/>
            <person name="Dockter R.B."/>
            <person name="Fauchery L."/>
            <person name="Guy J."/>
            <person name="Iotti M."/>
            <person name="Le Tacon F."/>
            <person name="Lindquist E.A."/>
            <person name="Lipzen A."/>
            <person name="Malagnac F."/>
            <person name="Mello A."/>
            <person name="Molinier V."/>
            <person name="Miyauchi S."/>
            <person name="Poulain J."/>
            <person name="Riccioni C."/>
            <person name="Rubini A."/>
            <person name="Sitrit Y."/>
            <person name="Splivallo R."/>
            <person name="Traeger S."/>
            <person name="Wang M."/>
            <person name="Zifcakova L."/>
            <person name="Wipf D."/>
            <person name="Zambonelli A."/>
            <person name="Paolocci F."/>
            <person name="Nowrousian M."/>
            <person name="Ottonello S."/>
            <person name="Baldrian P."/>
            <person name="Spatafora J.W."/>
            <person name="Henrissat B."/>
            <person name="Nagy L.G."/>
            <person name="Aury J.M."/>
            <person name="Wincker P."/>
            <person name="Grigoriev I.V."/>
            <person name="Bonfante P."/>
            <person name="Martin F.M."/>
        </authorList>
    </citation>
    <scope>NUCLEOTIDE SEQUENCE [LARGE SCALE GENOMIC DNA]</scope>
    <source>
        <strain evidence="2 3">120613-1</strain>
    </source>
</reference>
<protein>
    <submittedName>
        <fullName evidence="2">Aromatic compound dioxygenase</fullName>
    </submittedName>
</protein>
<feature type="signal peptide" evidence="1">
    <location>
        <begin position="1"/>
        <end position="22"/>
    </location>
</feature>
<dbReference type="InterPro" id="IPR015889">
    <property type="entry name" value="Intradiol_dOase_core"/>
</dbReference>
<dbReference type="EMBL" id="ML120433">
    <property type="protein sequence ID" value="RPA94799.1"/>
    <property type="molecule type" value="Genomic_DNA"/>
</dbReference>
<keyword evidence="3" id="KW-1185">Reference proteome</keyword>
<dbReference type="GO" id="GO:0016702">
    <property type="term" value="F:oxidoreductase activity, acting on single donors with incorporation of molecular oxygen, incorporation of two atoms of oxygen"/>
    <property type="evidence" value="ECO:0007669"/>
    <property type="project" value="InterPro"/>
</dbReference>
<feature type="chain" id="PRO_5018036863" evidence="1">
    <location>
        <begin position="23"/>
        <end position="199"/>
    </location>
</feature>
<dbReference type="PANTHER" id="PTHR34315">
    <property type="match status" value="1"/>
</dbReference>
<sequence>MHFSKFSSLLFLGATFLTPTLAHSETPEELAARDLRTAKAARSLEACEHKLMAREFHQRRKEKREAFVNAYVQKRDIKRRSEPYELTKRGNVFQERIACILAPEVTIGPCHLDNRLIHQDNREGERGVELLLDLQFVNVNTCEVVPNAYIDAWHANSTGKYCTPDLPRKALLARLNSVDCNLPTLTATCSPHNPIKELS</sequence>
<dbReference type="Proteomes" id="UP000276215">
    <property type="component" value="Unassembled WGS sequence"/>
</dbReference>
<proteinExistence type="predicted"/>
<keyword evidence="2" id="KW-0223">Dioxygenase</keyword>
<dbReference type="SUPFAM" id="SSF49482">
    <property type="entry name" value="Aromatic compound dioxygenase"/>
    <property type="match status" value="1"/>
</dbReference>
<name>A0A3N4J935_9PEZI</name>
<dbReference type="PANTHER" id="PTHR34315:SF1">
    <property type="entry name" value="INTRADIOL RING-CLEAVAGE DIOXYGENASES DOMAIN-CONTAINING PROTEIN-RELATED"/>
    <property type="match status" value="1"/>
</dbReference>
<dbReference type="Gene3D" id="2.60.130.10">
    <property type="entry name" value="Aromatic compound dioxygenase"/>
    <property type="match status" value="1"/>
</dbReference>
<dbReference type="STRING" id="1336337.A0A3N4J935"/>
<evidence type="ECO:0000313" key="2">
    <source>
        <dbReference type="EMBL" id="RPA94799.1"/>
    </source>
</evidence>
<dbReference type="OrthoDB" id="121380at2759"/>
<evidence type="ECO:0000256" key="1">
    <source>
        <dbReference type="SAM" id="SignalP"/>
    </source>
</evidence>
<gene>
    <name evidence="2" type="ORF">L873DRAFT_1935427</name>
</gene>
<organism evidence="2 3">
    <name type="scientific">Choiromyces venosus 120613-1</name>
    <dbReference type="NCBI Taxonomy" id="1336337"/>
    <lineage>
        <taxon>Eukaryota</taxon>
        <taxon>Fungi</taxon>
        <taxon>Dikarya</taxon>
        <taxon>Ascomycota</taxon>
        <taxon>Pezizomycotina</taxon>
        <taxon>Pezizomycetes</taxon>
        <taxon>Pezizales</taxon>
        <taxon>Tuberaceae</taxon>
        <taxon>Choiromyces</taxon>
    </lineage>
</organism>
<accession>A0A3N4J935</accession>